<dbReference type="AlphaFoldDB" id="A0A089LF94"/>
<evidence type="ECO:0000256" key="2">
    <source>
        <dbReference type="ARBA" id="ARBA00023002"/>
    </source>
</evidence>
<name>A0A089LF94_PAEBO</name>
<dbReference type="Pfam" id="PF00106">
    <property type="entry name" value="adh_short"/>
    <property type="match status" value="1"/>
</dbReference>
<dbReference type="Proteomes" id="UP000029518">
    <property type="component" value="Chromosome"/>
</dbReference>
<dbReference type="OrthoDB" id="9809821at2"/>
<dbReference type="RefSeq" id="WP_042212135.1">
    <property type="nucleotide sequence ID" value="NZ_CP009285.1"/>
</dbReference>
<evidence type="ECO:0000313" key="3">
    <source>
        <dbReference type="EMBL" id="AIQ57813.1"/>
    </source>
</evidence>
<dbReference type="PRINTS" id="PR00081">
    <property type="entry name" value="GDHRDH"/>
</dbReference>
<gene>
    <name evidence="3" type="ORF">PBOR_13375</name>
</gene>
<dbReference type="EMBL" id="CP009285">
    <property type="protein sequence ID" value="AIQ57813.1"/>
    <property type="molecule type" value="Genomic_DNA"/>
</dbReference>
<dbReference type="HOGENOM" id="CLU_010194_44_5_9"/>
<dbReference type="PANTHER" id="PTHR24320:SF148">
    <property type="entry name" value="NAD(P)-BINDING ROSSMANN-FOLD SUPERFAMILY PROTEIN"/>
    <property type="match status" value="1"/>
</dbReference>
<dbReference type="KEGG" id="pbd:PBOR_13375"/>
<accession>A0A089LF94</accession>
<keyword evidence="2" id="KW-0560">Oxidoreductase</keyword>
<organism evidence="3 4">
    <name type="scientific">Paenibacillus borealis</name>
    <dbReference type="NCBI Taxonomy" id="160799"/>
    <lineage>
        <taxon>Bacteria</taxon>
        <taxon>Bacillati</taxon>
        <taxon>Bacillota</taxon>
        <taxon>Bacilli</taxon>
        <taxon>Bacillales</taxon>
        <taxon>Paenibacillaceae</taxon>
        <taxon>Paenibacillus</taxon>
    </lineage>
</organism>
<proteinExistence type="inferred from homology"/>
<reference evidence="3" key="1">
    <citation type="submission" date="2014-08" db="EMBL/GenBank/DDBJ databases">
        <title>Comparative genomics of the Paenibacillus odorifer group.</title>
        <authorList>
            <person name="den Bakker H.C."/>
            <person name="Tsai Y.-C.Y.-C."/>
            <person name="Martin N."/>
            <person name="Korlach J."/>
            <person name="Wiedmann M."/>
        </authorList>
    </citation>
    <scope>NUCLEOTIDE SEQUENCE [LARGE SCALE GENOMIC DNA]</scope>
    <source>
        <strain evidence="3">DSM 13188</strain>
    </source>
</reference>
<dbReference type="PANTHER" id="PTHR24320">
    <property type="entry name" value="RETINOL DEHYDROGENASE"/>
    <property type="match status" value="1"/>
</dbReference>
<dbReference type="InterPro" id="IPR002347">
    <property type="entry name" value="SDR_fam"/>
</dbReference>
<dbReference type="SUPFAM" id="SSF51735">
    <property type="entry name" value="NAD(P)-binding Rossmann-fold domains"/>
    <property type="match status" value="1"/>
</dbReference>
<dbReference type="InterPro" id="IPR036291">
    <property type="entry name" value="NAD(P)-bd_dom_sf"/>
</dbReference>
<dbReference type="Gene3D" id="3.40.50.720">
    <property type="entry name" value="NAD(P)-binding Rossmann-like Domain"/>
    <property type="match status" value="1"/>
</dbReference>
<keyword evidence="4" id="KW-1185">Reference proteome</keyword>
<comment type="similarity">
    <text evidence="1">Belongs to the short-chain dehydrogenases/reductases (SDR) family.</text>
</comment>
<dbReference type="GO" id="GO:0016491">
    <property type="term" value="F:oxidoreductase activity"/>
    <property type="evidence" value="ECO:0007669"/>
    <property type="project" value="UniProtKB-KW"/>
</dbReference>
<protein>
    <submittedName>
        <fullName evidence="3">Short-chain dehydrogenase</fullName>
    </submittedName>
</protein>
<evidence type="ECO:0000313" key="4">
    <source>
        <dbReference type="Proteomes" id="UP000029518"/>
    </source>
</evidence>
<sequence>MTIEQSQRTALITGANNGIGLALTRRMLGEGWEIIALIRSAFPEDDPLIREALSSRRLRIYKADLSDFTQLKRALQDIHSHESQIDLLFNNAGGSFPELSFSKQGRELHYELQTVVPYIITMELKPLILNGTLRTVINTSSNAFMMKRKFDPAALEHPAKFQKLTGPYADTKLALSLWTSEVAPALAAEGIIIRSADPGGNNTIRGGKKSGIPFWLRPVIRMFFPEPTHGAGLLYQAALGEHSRKPGVFLIKNQVTPLKFTEHSSTILKNVQTIYQQEFRTVGSSS</sequence>
<evidence type="ECO:0000256" key="1">
    <source>
        <dbReference type="ARBA" id="ARBA00006484"/>
    </source>
</evidence>